<dbReference type="Gene3D" id="3.30.2390.20">
    <property type="entry name" value="Type VII secretion system EccB, repeat 1 domain"/>
    <property type="match status" value="1"/>
</dbReference>
<dbReference type="GO" id="GO:0005576">
    <property type="term" value="C:extracellular region"/>
    <property type="evidence" value="ECO:0007669"/>
    <property type="project" value="TreeGrafter"/>
</dbReference>
<evidence type="ECO:0000313" key="12">
    <source>
        <dbReference type="EMBL" id="CLW96105.1"/>
    </source>
</evidence>
<dbReference type="AlphaFoldDB" id="A0A045J7F8"/>
<comment type="similarity">
    <text evidence="2">Belongs to the EccB family.</text>
</comment>
<reference evidence="15 20" key="4">
    <citation type="journal article" date="2017" name="N. Engl. J. Med.">
        <title>Transmission of Extensively Drug-Resistant Tuberculosis in South Africa.</title>
        <authorList>
            <person name="Shah N.S."/>
            <person name="Auld S.C."/>
            <person name="Brust J.C."/>
            <person name="Mathema B."/>
            <person name="Ismail N."/>
            <person name="Moodley P."/>
            <person name="Mlisana K."/>
            <person name="Allana S."/>
            <person name="Campbell A."/>
            <person name="Mthiyane T."/>
            <person name="Morris N."/>
            <person name="Mpangase P."/>
            <person name="van der Meulen H."/>
            <person name="Omar S.V."/>
            <person name="Brown T.S."/>
            <person name="Narechania A."/>
            <person name="Shaskina E."/>
            <person name="Kapwata T."/>
            <person name="Kreiswirth B."/>
            <person name="Gandhi N.R."/>
        </authorList>
    </citation>
    <scope>NUCLEOTIDE SEQUENCE [LARGE SCALE GENOMIC DNA]</scope>
    <source>
        <strain evidence="15 20">32301_S10</strain>
    </source>
</reference>
<accession>A0A045J7F8</accession>
<evidence type="ECO:0000256" key="6">
    <source>
        <dbReference type="ARBA" id="ARBA00022801"/>
    </source>
</evidence>
<keyword evidence="3" id="KW-1003">Cell membrane</keyword>
<dbReference type="RefSeq" id="WP_003418333.1">
    <property type="nucleotide sequence ID" value="NZ_AP017901.1"/>
</dbReference>
<dbReference type="NCBIfam" id="TIGR03919">
    <property type="entry name" value="T7SS_EccB"/>
    <property type="match status" value="1"/>
</dbReference>
<comment type="subcellular location">
    <subcellularLocation>
        <location evidence="1">Cell membrane</location>
        <topology evidence="1">Single-pass membrane protein</topology>
    </subcellularLocation>
</comment>
<dbReference type="GO" id="GO:0016787">
    <property type="term" value="F:hydrolase activity"/>
    <property type="evidence" value="ECO:0007669"/>
    <property type="project" value="UniProtKB-KW"/>
</dbReference>
<gene>
    <name evidence="11" type="primary">eccB1_2</name>
    <name evidence="14" type="synonym">eccB1_3</name>
    <name evidence="13" type="synonym">eccB4</name>
    <name evidence="14" type="ORF">A4S10_03604</name>
    <name evidence="16" type="ORF">DKC2_3680</name>
    <name evidence="15" type="ORF">DSJ38_01845</name>
    <name evidence="11" type="ORF">ERS027661_01088</name>
    <name evidence="12" type="ORF">ERS094118_03707</name>
    <name evidence="13" type="ORF">J8J21_18450</name>
</gene>
<evidence type="ECO:0000256" key="10">
    <source>
        <dbReference type="SAM" id="Phobius"/>
    </source>
</evidence>
<dbReference type="Proteomes" id="UP000049023">
    <property type="component" value="Unassembled WGS sequence"/>
</dbReference>
<reference evidence="12 18" key="2">
    <citation type="submission" date="2015-03" db="EMBL/GenBank/DDBJ databases">
        <authorList>
            <consortium name="Pathogen Informatics"/>
            <person name="Murphy D."/>
        </authorList>
    </citation>
    <scope>NUCLEOTIDE SEQUENCE [LARGE SCALE GENOMIC DNA]</scope>
    <source>
        <strain evidence="12 18">0268S</strain>
    </source>
</reference>
<reference evidence="15" key="6">
    <citation type="submission" date="2018-07" db="EMBL/GenBank/DDBJ databases">
        <authorList>
            <person name="Shah S."/>
            <person name="Brown T."/>
            <person name="Auld S."/>
            <person name="Bratton K."/>
            <person name="Narechania A."/>
            <person name="Mathema B."/>
            <person name="Gandhi N."/>
        </authorList>
    </citation>
    <scope>NUCLEOTIDE SEQUENCE</scope>
    <source>
        <strain evidence="15">32301_S10</strain>
    </source>
</reference>
<evidence type="ECO:0000256" key="4">
    <source>
        <dbReference type="ARBA" id="ARBA00022692"/>
    </source>
</evidence>
<evidence type="ECO:0000313" key="15">
    <source>
        <dbReference type="EMBL" id="REQ56786.1"/>
    </source>
</evidence>
<reference evidence="14 19" key="5">
    <citation type="submission" date="2017-02" db="EMBL/GenBank/DDBJ databases">
        <title>Protein polymorphisms may explain contrasting epidemiological fitness of two variants of a multidrug-resistant Mycobacterium tuberculosis strain.</title>
        <authorList>
            <person name="Bigi M.M."/>
            <person name="Lopez B."/>
            <person name="Blanco F.C."/>
            <person name="Sasiain M.C."/>
            <person name="De La Barrera S."/>
            <person name="Ritacco V."/>
            <person name="Bigi F."/>
            <person name="Soria M.A."/>
        </authorList>
    </citation>
    <scope>NUCLEOTIDE SEQUENCE [LARGE SCALE GENOMIC DNA]</scope>
    <source>
        <strain evidence="14 19">6548</strain>
    </source>
</reference>
<dbReference type="EMBL" id="QTBD01000027">
    <property type="protein sequence ID" value="REQ56786.1"/>
    <property type="molecule type" value="Genomic_DNA"/>
</dbReference>
<evidence type="ECO:0000313" key="20">
    <source>
        <dbReference type="Proteomes" id="UP000256381"/>
    </source>
</evidence>
<proteinExistence type="inferred from homology"/>
<dbReference type="Gene3D" id="2.40.50.910">
    <property type="entry name" value="Type VII secretion system EccB, repeat 3 domain"/>
    <property type="match status" value="1"/>
</dbReference>
<dbReference type="InterPro" id="IPR042485">
    <property type="entry name" value="T7SS_EccB_R3"/>
</dbReference>
<evidence type="ECO:0000256" key="9">
    <source>
        <dbReference type="ARBA" id="ARBA00023136"/>
    </source>
</evidence>
<evidence type="ECO:0000313" key="18">
    <source>
        <dbReference type="Proteomes" id="UP000050139"/>
    </source>
</evidence>
<name>A0A045J7F8_MYCTX</name>
<dbReference type="InterPro" id="IPR044857">
    <property type="entry name" value="T7SS_EccB_R1"/>
</dbReference>
<evidence type="ECO:0000313" key="21">
    <source>
        <dbReference type="Proteomes" id="UP000300237"/>
    </source>
</evidence>
<reference evidence="13 22" key="8">
    <citation type="submission" date="2021-03" db="EMBL/GenBank/DDBJ databases">
        <title>Whole Genome Sequencing of Mycobacterium tuberculosis clinical isolates from Arunachal Pradesh, India.</title>
        <authorList>
            <person name="Singh S."/>
            <person name="Mudliar S.R."/>
            <person name="Kulsum U."/>
            <person name="Rufai S.B."/>
            <person name="Singh P.K."/>
            <person name="Umpo M."/>
            <person name="Nyori M."/>
        </authorList>
    </citation>
    <scope>NUCLEOTIDE SEQUENCE [LARGE SCALE GENOMIC DNA]</scope>
    <source>
        <strain evidence="13 22">OMICS/BPL/0142/20/SP</strain>
    </source>
</reference>
<keyword evidence="6" id="KW-0378">Hydrolase</keyword>
<dbReference type="EMBL" id="JAGIZI010000038">
    <property type="protein sequence ID" value="MBP0685052.1"/>
    <property type="molecule type" value="Genomic_DNA"/>
</dbReference>
<reference evidence="14 19" key="3">
    <citation type="submission" date="2016-04" db="EMBL/GenBank/DDBJ databases">
        <authorList>
            <person name="Bigi M."/>
            <person name="Bigi F."/>
            <person name="Soria M.A."/>
        </authorList>
    </citation>
    <scope>NUCLEOTIDE SEQUENCE [LARGE SCALE GENOMIC DNA]</scope>
    <source>
        <strain evidence="14 19">6548</strain>
    </source>
</reference>
<dbReference type="InterPro" id="IPR007795">
    <property type="entry name" value="T7SS_EccB"/>
</dbReference>
<keyword evidence="9 10" id="KW-0472">Membrane</keyword>
<protein>
    <submittedName>
        <fullName evidence="11">ESX conserved componant EccB4</fullName>
    </submittedName>
    <submittedName>
        <fullName evidence="14">ESX-1 secretion system protein eccB1</fullName>
    </submittedName>
    <submittedName>
        <fullName evidence="13">Type VII secretion system ESX-4 subunit EccB4</fullName>
    </submittedName>
</protein>
<evidence type="ECO:0000256" key="1">
    <source>
        <dbReference type="ARBA" id="ARBA00004162"/>
    </source>
</evidence>
<dbReference type="GO" id="GO:0005886">
    <property type="term" value="C:plasma membrane"/>
    <property type="evidence" value="ECO:0007669"/>
    <property type="project" value="UniProtKB-SubCell"/>
</dbReference>
<dbReference type="GO" id="GO:0005524">
    <property type="term" value="F:ATP binding"/>
    <property type="evidence" value="ECO:0007669"/>
    <property type="project" value="UniProtKB-KW"/>
</dbReference>
<evidence type="ECO:0000313" key="13">
    <source>
        <dbReference type="EMBL" id="MBP0685052.1"/>
    </source>
</evidence>
<evidence type="ECO:0000313" key="11">
    <source>
        <dbReference type="EMBL" id="CKR34931.1"/>
    </source>
</evidence>
<evidence type="ECO:0000313" key="17">
    <source>
        <dbReference type="Proteomes" id="UP000049023"/>
    </source>
</evidence>
<evidence type="ECO:0000256" key="8">
    <source>
        <dbReference type="ARBA" id="ARBA00022989"/>
    </source>
</evidence>
<dbReference type="Proteomes" id="UP000671119">
    <property type="component" value="Unassembled WGS sequence"/>
</dbReference>
<evidence type="ECO:0000256" key="2">
    <source>
        <dbReference type="ARBA" id="ARBA00008149"/>
    </source>
</evidence>
<keyword evidence="7" id="KW-0067">ATP-binding</keyword>
<organism evidence="11 17">
    <name type="scientific">Mycobacterium tuberculosis</name>
    <dbReference type="NCBI Taxonomy" id="1773"/>
    <lineage>
        <taxon>Bacteria</taxon>
        <taxon>Bacillati</taxon>
        <taxon>Actinomycetota</taxon>
        <taxon>Actinomycetes</taxon>
        <taxon>Mycobacteriales</taxon>
        <taxon>Mycobacteriaceae</taxon>
        <taxon>Mycobacterium</taxon>
        <taxon>Mycobacterium tuberculosis complex</taxon>
    </lineage>
</organism>
<evidence type="ECO:0000313" key="16">
    <source>
        <dbReference type="EMBL" id="VCU51770.1"/>
    </source>
</evidence>
<dbReference type="EMBL" id="COPH01000038">
    <property type="protein sequence ID" value="CLW96105.1"/>
    <property type="molecule type" value="Genomic_DNA"/>
</dbReference>
<feature type="transmembrane region" description="Helical" evidence="10">
    <location>
        <begin position="44"/>
        <end position="64"/>
    </location>
</feature>
<evidence type="ECO:0000256" key="7">
    <source>
        <dbReference type="ARBA" id="ARBA00022840"/>
    </source>
</evidence>
<keyword evidence="4 10" id="KW-0812">Transmembrane</keyword>
<dbReference type="PANTHER" id="PTHR40765">
    <property type="entry name" value="ESX-2 SECRETION SYSTEM ATPASE ECCB2"/>
    <property type="match status" value="1"/>
</dbReference>
<evidence type="ECO:0000256" key="3">
    <source>
        <dbReference type="ARBA" id="ARBA00022475"/>
    </source>
</evidence>
<keyword evidence="8 10" id="KW-1133">Transmembrane helix</keyword>
<sequence>MPSPATTWLHVSGYRFLLRRIECALLFGDVCAATGALRARTTSLALGCVLAIVAAMGCAFVALLRPQSALGQAPIVMGRESGALYVRVDDVWHPVLNLASARLIAATNANPQPVSESELGHTKRGPLLGIPGAPQLLDQPLAGAESAWAICDSDNGGSTTVVVGPAEDSSAQVLTAEQMILVATESGSPTYLLYGGRRAVVDLADPAVVWALRLQGRVPHVVAQSLLNAVPEAPRITAPRIRGGGRASVGLPGFLVGGVVRITRASGDEYYVVLEDGVQRIGQVAADLLRFGDSQGSVNVPTVAPDVIRVAPIVNTLPVSAFPDRPPTPVDGSPGRAVTTLCVTWTPAQPGAARVAFLAGSGPPVPLGGVPVTLAQADGRGPALDAVYLPPGRSAYVAARSLSGGGTGTRYLVTDTGVRFAIHDDDVAHDLGLPTAAIPAPWPVLATLPSGPELSRANASVARDTVAPGP</sequence>
<dbReference type="PANTHER" id="PTHR40765:SF2">
    <property type="entry name" value="ESX-2 SECRETION SYSTEM ATPASE ECCB2"/>
    <property type="match status" value="1"/>
</dbReference>
<dbReference type="Proteomes" id="UP000050139">
    <property type="component" value="Unassembled WGS sequence"/>
</dbReference>
<dbReference type="OMA" id="WLQVSAY"/>
<reference evidence="11 17" key="1">
    <citation type="submission" date="2015-03" db="EMBL/GenBank/DDBJ databases">
        <authorList>
            <consortium name="Pathogen Informatics"/>
        </authorList>
    </citation>
    <scope>NUCLEOTIDE SEQUENCE [LARGE SCALE GENOMIC DNA]</scope>
    <source>
        <strain evidence="11 17">Bir 187</strain>
    </source>
</reference>
<dbReference type="EMBL" id="LWDQ01000001">
    <property type="protein sequence ID" value="OMH61413.1"/>
    <property type="molecule type" value="Genomic_DNA"/>
</dbReference>
<reference evidence="16 21" key="7">
    <citation type="submission" date="2018-08" db="EMBL/GenBank/DDBJ databases">
        <authorList>
            <person name="Fokvardsen B D."/>
            <person name="Norman A."/>
        </authorList>
    </citation>
    <scope>NUCLEOTIDE SEQUENCE [LARGE SCALE GENOMIC DNA]</scope>
    <source>
        <strain evidence="16 21">DKC2</strain>
    </source>
</reference>
<evidence type="ECO:0000313" key="19">
    <source>
        <dbReference type="Proteomes" id="UP000189452"/>
    </source>
</evidence>
<evidence type="ECO:0000256" key="5">
    <source>
        <dbReference type="ARBA" id="ARBA00022741"/>
    </source>
</evidence>
<dbReference type="Proteomes" id="UP000189452">
    <property type="component" value="Chromosome"/>
</dbReference>
<dbReference type="Proteomes" id="UP000256381">
    <property type="component" value="Unassembled WGS sequence"/>
</dbReference>
<keyword evidence="5" id="KW-0547">Nucleotide-binding</keyword>
<dbReference type="Pfam" id="PF05108">
    <property type="entry name" value="T7SS_ESX1_EccB"/>
    <property type="match status" value="1"/>
</dbReference>
<dbReference type="SMR" id="A0A045J7F8"/>
<dbReference type="Proteomes" id="UP000300237">
    <property type="component" value="Chromosome"/>
</dbReference>
<evidence type="ECO:0000313" key="14">
    <source>
        <dbReference type="EMBL" id="OMH61413.1"/>
    </source>
</evidence>
<dbReference type="EMBL" id="CNFU01000165">
    <property type="protein sequence ID" value="CKR34931.1"/>
    <property type="molecule type" value="Genomic_DNA"/>
</dbReference>
<evidence type="ECO:0000313" key="22">
    <source>
        <dbReference type="Proteomes" id="UP000671119"/>
    </source>
</evidence>
<dbReference type="EMBL" id="LR027516">
    <property type="protein sequence ID" value="VCU51770.1"/>
    <property type="molecule type" value="Genomic_DNA"/>
</dbReference>